<keyword evidence="3" id="KW-0479">Metal-binding</keyword>
<protein>
    <submittedName>
        <fullName evidence="8">Nitrite/sulfite reductase</fullName>
    </submittedName>
</protein>
<proteinExistence type="predicted"/>
<keyword evidence="2" id="KW-0349">Heme</keyword>
<evidence type="ECO:0000256" key="3">
    <source>
        <dbReference type="ARBA" id="ARBA00022723"/>
    </source>
</evidence>
<keyword evidence="6" id="KW-0411">Iron-sulfur</keyword>
<gene>
    <name evidence="8" type="ORF">GCM10009554_03930</name>
</gene>
<name>A0ABN1P9G9_9ACTN</name>
<keyword evidence="1" id="KW-0004">4Fe-4S</keyword>
<reference evidence="8 9" key="1">
    <citation type="journal article" date="2019" name="Int. J. Syst. Evol. Microbiol.">
        <title>The Global Catalogue of Microorganisms (GCM) 10K type strain sequencing project: providing services to taxonomists for standard genome sequencing and annotation.</title>
        <authorList>
            <consortium name="The Broad Institute Genomics Platform"/>
            <consortium name="The Broad Institute Genome Sequencing Center for Infectious Disease"/>
            <person name="Wu L."/>
            <person name="Ma J."/>
        </authorList>
    </citation>
    <scope>NUCLEOTIDE SEQUENCE [LARGE SCALE GENOMIC DNA]</scope>
    <source>
        <strain evidence="8 9">JCM 10977</strain>
    </source>
</reference>
<evidence type="ECO:0000313" key="9">
    <source>
        <dbReference type="Proteomes" id="UP001500542"/>
    </source>
</evidence>
<keyword evidence="4" id="KW-0560">Oxidoreductase</keyword>
<keyword evidence="9" id="KW-1185">Reference proteome</keyword>
<evidence type="ECO:0000256" key="6">
    <source>
        <dbReference type="ARBA" id="ARBA00023014"/>
    </source>
</evidence>
<keyword evidence="5" id="KW-0408">Iron</keyword>
<evidence type="ECO:0000256" key="4">
    <source>
        <dbReference type="ARBA" id="ARBA00023002"/>
    </source>
</evidence>
<sequence length="385" mass="39612">MVPPERTVPDRCPGVLAVHEAADGGLARVRLPGGVLSASQLRVLAAAAVELGDGHLELTSRANVQIRALQPGAPVEVSERLYAAGLLPSITHERVRNILASPLSGLDQYSLYDVLPLAGELDRLLCATPGLAALPGRFLFALDDGRGDLESSKPDVAVRMVDRGRGELLLAGVATGVQVAVERVAEVMVAAAEAFLAVRGEQGSEAWRLGELEDGPLLVLKRLGLDGSPAAVPVGVRRGPAAAGVFEGGVVATVPLGVLGAEQAEALAESGDEVRVTPWRSVVVVGNGPVQRLTAVGLVLEKASPWNGVTSCAGRPGCGKALGDVRGDARRVVPGWSGGGRVHWSGCERRCGKPGGEFLDVVALGGGGYAVDGVAMGVDEVRAHR</sequence>
<dbReference type="Pfam" id="PF03460">
    <property type="entry name" value="NIR_SIR_ferr"/>
    <property type="match status" value="1"/>
</dbReference>
<evidence type="ECO:0000259" key="7">
    <source>
        <dbReference type="Pfam" id="PF03460"/>
    </source>
</evidence>
<evidence type="ECO:0000256" key="2">
    <source>
        <dbReference type="ARBA" id="ARBA00022617"/>
    </source>
</evidence>
<dbReference type="PANTHER" id="PTHR32439">
    <property type="entry name" value="FERREDOXIN--NITRITE REDUCTASE, CHLOROPLASTIC"/>
    <property type="match status" value="1"/>
</dbReference>
<comment type="caution">
    <text evidence="8">The sequence shown here is derived from an EMBL/GenBank/DDBJ whole genome shotgun (WGS) entry which is preliminary data.</text>
</comment>
<dbReference type="Gene3D" id="3.90.480.10">
    <property type="entry name" value="Sulfite Reductase Hemoprotein,Domain 2"/>
    <property type="match status" value="1"/>
</dbReference>
<dbReference type="Gene3D" id="3.30.413.10">
    <property type="entry name" value="Sulfite Reductase Hemoprotein, domain 1"/>
    <property type="match status" value="1"/>
</dbReference>
<dbReference type="InterPro" id="IPR051329">
    <property type="entry name" value="NIR_SIR_4Fe-4S"/>
</dbReference>
<evidence type="ECO:0000313" key="8">
    <source>
        <dbReference type="EMBL" id="GAA0924826.1"/>
    </source>
</evidence>
<feature type="domain" description="Nitrite/Sulfite reductase ferredoxin-like" evidence="7">
    <location>
        <begin position="23"/>
        <end position="82"/>
    </location>
</feature>
<dbReference type="SUPFAM" id="SSF55124">
    <property type="entry name" value="Nitrite/Sulfite reductase N-terminal domain-like"/>
    <property type="match status" value="2"/>
</dbReference>
<evidence type="ECO:0000256" key="1">
    <source>
        <dbReference type="ARBA" id="ARBA00022485"/>
    </source>
</evidence>
<organism evidence="8 9">
    <name type="scientific">Kribbella koreensis</name>
    <dbReference type="NCBI Taxonomy" id="57909"/>
    <lineage>
        <taxon>Bacteria</taxon>
        <taxon>Bacillati</taxon>
        <taxon>Actinomycetota</taxon>
        <taxon>Actinomycetes</taxon>
        <taxon>Propionibacteriales</taxon>
        <taxon>Kribbellaceae</taxon>
        <taxon>Kribbella</taxon>
    </lineage>
</organism>
<dbReference type="InterPro" id="IPR005117">
    <property type="entry name" value="NiRdtase/SiRdtase_haem-b_fer"/>
</dbReference>
<dbReference type="SUPFAM" id="SSF56014">
    <property type="entry name" value="Nitrite and sulphite reductase 4Fe-4S domain-like"/>
    <property type="match status" value="2"/>
</dbReference>
<dbReference type="EMBL" id="BAAAHK010000001">
    <property type="protein sequence ID" value="GAA0924826.1"/>
    <property type="molecule type" value="Genomic_DNA"/>
</dbReference>
<accession>A0ABN1P9G9</accession>
<dbReference type="Proteomes" id="UP001500542">
    <property type="component" value="Unassembled WGS sequence"/>
</dbReference>
<evidence type="ECO:0000256" key="5">
    <source>
        <dbReference type="ARBA" id="ARBA00023004"/>
    </source>
</evidence>
<dbReference type="PANTHER" id="PTHR32439:SF9">
    <property type="entry name" value="BLR3264 PROTEIN"/>
    <property type="match status" value="1"/>
</dbReference>
<dbReference type="InterPro" id="IPR036136">
    <property type="entry name" value="Nit/Sulf_reduc_fer-like_dom_sf"/>
</dbReference>
<dbReference type="RefSeq" id="WP_343964095.1">
    <property type="nucleotide sequence ID" value="NZ_BAAAHK010000001.1"/>
</dbReference>
<dbReference type="InterPro" id="IPR045854">
    <property type="entry name" value="NO2/SO3_Rdtase_4Fe4S_sf"/>
</dbReference>